<reference evidence="1 2" key="1">
    <citation type="submission" date="2014-07" db="EMBL/GenBank/DDBJ databases">
        <title>Comparative analysis of Nitrosococcus oceani genome inventories of strains from Pacific and Atlantic gyres.</title>
        <authorList>
            <person name="Lim C.K."/>
            <person name="Wang L."/>
            <person name="Sayavedra-Soto L.A."/>
            <person name="Klotz M.G."/>
        </authorList>
    </citation>
    <scope>NUCLEOTIDE SEQUENCE [LARGE SCALE GENOMIC DNA]</scope>
    <source>
        <strain evidence="1 2">C-27</strain>
    </source>
</reference>
<sequence length="102" mass="10893">METVAISSSGYAYVLTSSGTIYGHSILRVDPTDGTTLGGAAFGGFDVAIDDTNYAIWIVGADVKKLNIFLEQECALDPVEWTAVSVDFDSSGSIWIAERKHS</sequence>
<dbReference type="AlphaFoldDB" id="A0A0E2ZMC1"/>
<accession>A0A0E2ZMC1</accession>
<organism evidence="1 2">
    <name type="scientific">Nitrosococcus oceani C-27</name>
    <dbReference type="NCBI Taxonomy" id="314279"/>
    <lineage>
        <taxon>Bacteria</taxon>
        <taxon>Pseudomonadati</taxon>
        <taxon>Pseudomonadota</taxon>
        <taxon>Gammaproteobacteria</taxon>
        <taxon>Chromatiales</taxon>
        <taxon>Chromatiaceae</taxon>
        <taxon>Nitrosococcus</taxon>
    </lineage>
</organism>
<evidence type="ECO:0000313" key="1">
    <source>
        <dbReference type="EMBL" id="KFI19522.1"/>
    </source>
</evidence>
<dbReference type="HOGENOM" id="CLU_2274383_0_0_6"/>
<name>A0A0E2ZMC1_9GAMM</name>
<dbReference type="EMBL" id="JPGN01000050">
    <property type="protein sequence ID" value="KFI19522.1"/>
    <property type="molecule type" value="Genomic_DNA"/>
</dbReference>
<evidence type="ECO:0000313" key="2">
    <source>
        <dbReference type="Proteomes" id="UP000028839"/>
    </source>
</evidence>
<gene>
    <name evidence="1" type="ORF">IB75_08270</name>
</gene>
<comment type="caution">
    <text evidence="1">The sequence shown here is derived from an EMBL/GenBank/DDBJ whole genome shotgun (WGS) entry which is preliminary data.</text>
</comment>
<dbReference type="Proteomes" id="UP000028839">
    <property type="component" value="Unassembled WGS sequence"/>
</dbReference>
<protein>
    <submittedName>
        <fullName evidence="1">Uncharacterized protein</fullName>
    </submittedName>
</protein>
<proteinExistence type="predicted"/>